<evidence type="ECO:0000259" key="2">
    <source>
        <dbReference type="SMART" id="SM00474"/>
    </source>
</evidence>
<feature type="region of interest" description="Disordered" evidence="1">
    <location>
        <begin position="1"/>
        <end position="26"/>
    </location>
</feature>
<keyword evidence="4" id="KW-1185">Reference proteome</keyword>
<name>A0A9Q1HI15_HOLLE</name>
<organism evidence="3 4">
    <name type="scientific">Holothuria leucospilota</name>
    <name type="common">Black long sea cucumber</name>
    <name type="synonym">Mertensiothuria leucospilota</name>
    <dbReference type="NCBI Taxonomy" id="206669"/>
    <lineage>
        <taxon>Eukaryota</taxon>
        <taxon>Metazoa</taxon>
        <taxon>Echinodermata</taxon>
        <taxon>Eleutherozoa</taxon>
        <taxon>Echinozoa</taxon>
        <taxon>Holothuroidea</taxon>
        <taxon>Aspidochirotacea</taxon>
        <taxon>Aspidochirotida</taxon>
        <taxon>Holothuriidae</taxon>
        <taxon>Holothuria</taxon>
    </lineage>
</organism>
<gene>
    <name evidence="3" type="ORF">HOLleu_06403</name>
</gene>
<dbReference type="GO" id="GO:0003676">
    <property type="term" value="F:nucleic acid binding"/>
    <property type="evidence" value="ECO:0007669"/>
    <property type="project" value="InterPro"/>
</dbReference>
<dbReference type="SUPFAM" id="SSF53098">
    <property type="entry name" value="Ribonuclease H-like"/>
    <property type="match status" value="1"/>
</dbReference>
<dbReference type="PANTHER" id="PTHR46814:SF1">
    <property type="entry name" value="EGALITARIAN, ISOFORM B"/>
    <property type="match status" value="1"/>
</dbReference>
<dbReference type="Proteomes" id="UP001152320">
    <property type="component" value="Chromosome 2"/>
</dbReference>
<proteinExistence type="predicted"/>
<accession>A0A9Q1HI15</accession>
<dbReference type="PANTHER" id="PTHR46814">
    <property type="entry name" value="EGALITARIAN, ISOFORM B"/>
    <property type="match status" value="1"/>
</dbReference>
<evidence type="ECO:0000313" key="4">
    <source>
        <dbReference type="Proteomes" id="UP001152320"/>
    </source>
</evidence>
<dbReference type="EMBL" id="JAIZAY010000002">
    <property type="protein sequence ID" value="KAJ8047414.1"/>
    <property type="molecule type" value="Genomic_DNA"/>
</dbReference>
<dbReference type="InterPro" id="IPR012337">
    <property type="entry name" value="RNaseH-like_sf"/>
</dbReference>
<dbReference type="GO" id="GO:0008408">
    <property type="term" value="F:3'-5' exonuclease activity"/>
    <property type="evidence" value="ECO:0007669"/>
    <property type="project" value="InterPro"/>
</dbReference>
<dbReference type="SMART" id="SM00474">
    <property type="entry name" value="35EXOc"/>
    <property type="match status" value="1"/>
</dbReference>
<dbReference type="AlphaFoldDB" id="A0A9Q1HI15"/>
<comment type="caution">
    <text evidence="3">The sequence shown here is derived from an EMBL/GenBank/DDBJ whole genome shotgun (WGS) entry which is preliminary data.</text>
</comment>
<evidence type="ECO:0000256" key="1">
    <source>
        <dbReference type="SAM" id="MobiDB-lite"/>
    </source>
</evidence>
<protein>
    <submittedName>
        <fullName evidence="3">Egalitarian protein-like</fullName>
    </submittedName>
</protein>
<reference evidence="3" key="1">
    <citation type="submission" date="2021-10" db="EMBL/GenBank/DDBJ databases">
        <title>Tropical sea cucumber genome reveals ecological adaptation and Cuvierian tubules defense mechanism.</title>
        <authorList>
            <person name="Chen T."/>
        </authorList>
    </citation>
    <scope>NUCLEOTIDE SEQUENCE</scope>
    <source>
        <strain evidence="3">Nanhai2018</strain>
        <tissue evidence="3">Muscle</tissue>
    </source>
</reference>
<feature type="domain" description="3'-5' exonuclease" evidence="2">
    <location>
        <begin position="148"/>
        <end position="343"/>
    </location>
</feature>
<dbReference type="OrthoDB" id="368776at2759"/>
<evidence type="ECO:0000313" key="3">
    <source>
        <dbReference type="EMBL" id="KAJ8047414.1"/>
    </source>
</evidence>
<dbReference type="InterPro" id="IPR002562">
    <property type="entry name" value="3'-5'_exonuclease_dom"/>
</dbReference>
<sequence>MASSKEASSDSATADPKTTSGKFTSDISNLVPGIGYSQQKLPSTVGSGPPPQKIASTIQAFRQLFARRPYFPLKELMSIRQTREFMELNLSTHFRSKEDIEAFLKSYPQYFAFTNERVDLQHNFTRDGLMEYLRQHRSPSKSKTSVPYKLIESVEDCKIHAASLKSRALQTPPLVVAMDCEGVKLGKDGPLTLLQLGTVEGEVFIFDILATPNKKDMFVNGGLKELLEDDKILKIIHDSRFDACALHFQFGVTLTNVFDTSTAFTTLWDQCNVSGEPRRPKLTSLLEVFAFKARHKTDSFISQISNNQLFGKRPLSKQMLEYARDDALCLVSGIYETMDRLNFSPVATVLRGSS</sequence>
<dbReference type="GO" id="GO:0006139">
    <property type="term" value="P:nucleobase-containing compound metabolic process"/>
    <property type="evidence" value="ECO:0007669"/>
    <property type="project" value="InterPro"/>
</dbReference>
<dbReference type="InterPro" id="IPR036397">
    <property type="entry name" value="RNaseH_sf"/>
</dbReference>
<dbReference type="Pfam" id="PF01612">
    <property type="entry name" value="DNA_pol_A_exo1"/>
    <property type="match status" value="1"/>
</dbReference>
<dbReference type="Gene3D" id="3.30.420.10">
    <property type="entry name" value="Ribonuclease H-like superfamily/Ribonuclease H"/>
    <property type="match status" value="1"/>
</dbReference>